<dbReference type="AlphaFoldDB" id="A0A8T0V4J9"/>
<sequence>MWDPKRASAVVDLDRGLGVQSAPDGGASAERTRAGVQLRRVAAARGFTDQGG</sequence>
<comment type="caution">
    <text evidence="1">The sequence shown here is derived from an EMBL/GenBank/DDBJ whole genome shotgun (WGS) entry which is preliminary data.</text>
</comment>
<protein>
    <submittedName>
        <fullName evidence="1">Uncharacterized protein</fullName>
    </submittedName>
</protein>
<accession>A0A8T0V4J9</accession>
<gene>
    <name evidence="1" type="ORF">PVAP13_3KG263560</name>
</gene>
<reference evidence="1" key="1">
    <citation type="submission" date="2020-05" db="EMBL/GenBank/DDBJ databases">
        <title>WGS assembly of Panicum virgatum.</title>
        <authorList>
            <person name="Lovell J.T."/>
            <person name="Jenkins J."/>
            <person name="Shu S."/>
            <person name="Juenger T.E."/>
            <person name="Schmutz J."/>
        </authorList>
    </citation>
    <scope>NUCLEOTIDE SEQUENCE</scope>
    <source>
        <strain evidence="1">AP13</strain>
    </source>
</reference>
<evidence type="ECO:0000313" key="1">
    <source>
        <dbReference type="EMBL" id="KAG2627813.1"/>
    </source>
</evidence>
<proteinExistence type="predicted"/>
<evidence type="ECO:0000313" key="2">
    <source>
        <dbReference type="Proteomes" id="UP000823388"/>
    </source>
</evidence>
<dbReference type="Proteomes" id="UP000823388">
    <property type="component" value="Chromosome 3K"/>
</dbReference>
<name>A0A8T0V4J9_PANVG</name>
<organism evidence="1 2">
    <name type="scientific">Panicum virgatum</name>
    <name type="common">Blackwell switchgrass</name>
    <dbReference type="NCBI Taxonomy" id="38727"/>
    <lineage>
        <taxon>Eukaryota</taxon>
        <taxon>Viridiplantae</taxon>
        <taxon>Streptophyta</taxon>
        <taxon>Embryophyta</taxon>
        <taxon>Tracheophyta</taxon>
        <taxon>Spermatophyta</taxon>
        <taxon>Magnoliopsida</taxon>
        <taxon>Liliopsida</taxon>
        <taxon>Poales</taxon>
        <taxon>Poaceae</taxon>
        <taxon>PACMAD clade</taxon>
        <taxon>Panicoideae</taxon>
        <taxon>Panicodae</taxon>
        <taxon>Paniceae</taxon>
        <taxon>Panicinae</taxon>
        <taxon>Panicum</taxon>
        <taxon>Panicum sect. Hiantes</taxon>
    </lineage>
</organism>
<dbReference type="EMBL" id="CM029041">
    <property type="protein sequence ID" value="KAG2627813.1"/>
    <property type="molecule type" value="Genomic_DNA"/>
</dbReference>
<keyword evidence="2" id="KW-1185">Reference proteome</keyword>